<dbReference type="GO" id="GO:0008270">
    <property type="term" value="F:zinc ion binding"/>
    <property type="evidence" value="ECO:0007669"/>
    <property type="project" value="UniProtKB-KW"/>
</dbReference>
<evidence type="ECO:0000313" key="8">
    <source>
        <dbReference type="EMBL" id="CDS05121.1"/>
    </source>
</evidence>
<protein>
    <recommendedName>
        <fullName evidence="7">PHD-type domain-containing protein</fullName>
    </recommendedName>
</protein>
<evidence type="ECO:0000259" key="7">
    <source>
        <dbReference type="PROSITE" id="PS50016"/>
    </source>
</evidence>
<reference evidence="8" key="1">
    <citation type="journal article" date="2014" name="Genome Announc.">
        <title>De novo whole-genome sequence and genome annotation of Lichtheimia ramosa.</title>
        <authorList>
            <person name="Linde J."/>
            <person name="Schwartze V."/>
            <person name="Binder U."/>
            <person name="Lass-Florl C."/>
            <person name="Voigt K."/>
            <person name="Horn F."/>
        </authorList>
    </citation>
    <scope>NUCLEOTIDE SEQUENCE</scope>
    <source>
        <strain evidence="8">JMRC FSU:6197</strain>
    </source>
</reference>
<proteinExistence type="predicted"/>
<feature type="signal peptide" evidence="6">
    <location>
        <begin position="1"/>
        <end position="15"/>
    </location>
</feature>
<keyword evidence="3" id="KW-0862">Zinc</keyword>
<dbReference type="SUPFAM" id="SSF57903">
    <property type="entry name" value="FYVE/PHD zinc finger"/>
    <property type="match status" value="1"/>
</dbReference>
<dbReference type="SMART" id="SM00249">
    <property type="entry name" value="PHD"/>
    <property type="match status" value="1"/>
</dbReference>
<sequence>MEGLAVGSIPRVLLARILLQLYVIPQHYLDNPGDSLIRILVAGLQQYGETSDLDGLLQFCLHQAQSLNNTPAASTSESGSSSGPTLAQLDSWWWKDLSVRSLQDWDRLDLAYPVDKSEPVNLHIQILTEEARRGAVQIKYAKDVSALQDKRLFYYHEKAPIPIDSILCGTMKYLEKKHPGPESSSAASSQVATLGQLVEKRLEQFARDRYKQKKHLEQHRRVAADYNLMGALMRRYDDSMQAIHNGEQWCLYIRDYIYNDAGTVWRVISETRANDDTKPAETRIHSSQALADIRGVTTPTDDGSGVLEPSDQSRVYRPVYLFYSNRELVEQSLHGTLATPTTTTTDNASSESGGGGGGVITMEDYLLDEDEEDMDVDDTVCKVCQIPDIIDNINNMFYCDNCNLGIHQLCADPPIANYEVDIDPWYCRECCRDKGLPIPPPHPSSSSASTLTLQDQLGTKRKRQEEQDNDT</sequence>
<feature type="domain" description="PHD-type" evidence="7">
    <location>
        <begin position="378"/>
        <end position="433"/>
    </location>
</feature>
<evidence type="ECO:0000256" key="2">
    <source>
        <dbReference type="ARBA" id="ARBA00022771"/>
    </source>
</evidence>
<accession>A0A077WBL8</accession>
<dbReference type="InterPro" id="IPR011011">
    <property type="entry name" value="Znf_FYVE_PHD"/>
</dbReference>
<dbReference type="Gene3D" id="3.30.40.10">
    <property type="entry name" value="Zinc/RING finger domain, C3HC4 (zinc finger)"/>
    <property type="match status" value="1"/>
</dbReference>
<dbReference type="InterPro" id="IPR001965">
    <property type="entry name" value="Znf_PHD"/>
</dbReference>
<feature type="region of interest" description="Disordered" evidence="5">
    <location>
        <begin position="438"/>
        <end position="471"/>
    </location>
</feature>
<dbReference type="EMBL" id="LK023316">
    <property type="protein sequence ID" value="CDS05121.1"/>
    <property type="molecule type" value="Genomic_DNA"/>
</dbReference>
<dbReference type="InterPro" id="IPR019787">
    <property type="entry name" value="Znf_PHD-finger"/>
</dbReference>
<dbReference type="OrthoDB" id="5863171at2759"/>
<name>A0A077WBL8_9FUNG</name>
<feature type="region of interest" description="Disordered" evidence="5">
    <location>
        <begin position="338"/>
        <end position="359"/>
    </location>
</feature>
<evidence type="ECO:0000256" key="6">
    <source>
        <dbReference type="SAM" id="SignalP"/>
    </source>
</evidence>
<evidence type="ECO:0000256" key="3">
    <source>
        <dbReference type="ARBA" id="ARBA00022833"/>
    </source>
</evidence>
<evidence type="ECO:0000256" key="4">
    <source>
        <dbReference type="PROSITE-ProRule" id="PRU00146"/>
    </source>
</evidence>
<evidence type="ECO:0000256" key="5">
    <source>
        <dbReference type="SAM" id="MobiDB-lite"/>
    </source>
</evidence>
<keyword evidence="1" id="KW-0479">Metal-binding</keyword>
<dbReference type="InterPro" id="IPR013083">
    <property type="entry name" value="Znf_RING/FYVE/PHD"/>
</dbReference>
<gene>
    <name evidence="8" type="ORF">LRAMOSA07650</name>
</gene>
<dbReference type="AlphaFoldDB" id="A0A077WBL8"/>
<organism evidence="8">
    <name type="scientific">Lichtheimia ramosa</name>
    <dbReference type="NCBI Taxonomy" id="688394"/>
    <lineage>
        <taxon>Eukaryota</taxon>
        <taxon>Fungi</taxon>
        <taxon>Fungi incertae sedis</taxon>
        <taxon>Mucoromycota</taxon>
        <taxon>Mucoromycotina</taxon>
        <taxon>Mucoromycetes</taxon>
        <taxon>Mucorales</taxon>
        <taxon>Lichtheimiaceae</taxon>
        <taxon>Lichtheimia</taxon>
    </lineage>
</organism>
<keyword evidence="6" id="KW-0732">Signal</keyword>
<evidence type="ECO:0000256" key="1">
    <source>
        <dbReference type="ARBA" id="ARBA00022723"/>
    </source>
</evidence>
<dbReference type="Pfam" id="PF00628">
    <property type="entry name" value="PHD"/>
    <property type="match status" value="1"/>
</dbReference>
<keyword evidence="2 4" id="KW-0863">Zinc-finger</keyword>
<dbReference type="PROSITE" id="PS50016">
    <property type="entry name" value="ZF_PHD_2"/>
    <property type="match status" value="1"/>
</dbReference>
<feature type="chain" id="PRO_5013130738" description="PHD-type domain-containing protein" evidence="6">
    <location>
        <begin position="16"/>
        <end position="471"/>
    </location>
</feature>